<keyword evidence="3" id="KW-1280">Immunoglobulin</keyword>
<dbReference type="Ensembl" id="ENSECRT00000000750.1">
    <property type="protein sequence ID" value="ENSECRP00000000737.1"/>
    <property type="gene ID" value="ENSECRG00000000466.1"/>
</dbReference>
<evidence type="ECO:0000256" key="3">
    <source>
        <dbReference type="ARBA" id="ARBA00043265"/>
    </source>
</evidence>
<dbReference type="SMART" id="SM00406">
    <property type="entry name" value="IGv"/>
    <property type="match status" value="1"/>
</dbReference>
<sequence length="111" mass="12720">MFWCKLYLLIGLHVLEQSGPIILKPGQSHQLSCKASGFTFSSYYMNWFRQSQGKGLEWVGGIYTDGSVKEYASSVKERFTINRDNSKDMLYLDMNNIQIADTAIYYCAHTV</sequence>
<dbReference type="InterPro" id="IPR013106">
    <property type="entry name" value="Ig_V-set"/>
</dbReference>
<dbReference type="InterPro" id="IPR007110">
    <property type="entry name" value="Ig-like_dom"/>
</dbReference>
<reference evidence="6" key="2">
    <citation type="submission" date="2025-08" db="UniProtKB">
        <authorList>
            <consortium name="Ensembl"/>
        </authorList>
    </citation>
    <scope>IDENTIFICATION</scope>
</reference>
<feature type="domain" description="Ig-like" evidence="5">
    <location>
        <begin position="26"/>
        <end position="111"/>
    </location>
</feature>
<reference evidence="6" key="3">
    <citation type="submission" date="2025-09" db="UniProtKB">
        <authorList>
            <consortium name="Ensembl"/>
        </authorList>
    </citation>
    <scope>IDENTIFICATION</scope>
</reference>
<dbReference type="GeneTree" id="ENSGT01150000286938"/>
<evidence type="ECO:0000256" key="1">
    <source>
        <dbReference type="ARBA" id="ARBA00022859"/>
    </source>
</evidence>
<keyword evidence="2" id="KW-1064">Adaptive immunity</keyword>
<dbReference type="PANTHER" id="PTHR23266">
    <property type="entry name" value="IMMUNOGLOBULIN HEAVY CHAIN"/>
    <property type="match status" value="1"/>
</dbReference>
<evidence type="ECO:0000313" key="6">
    <source>
        <dbReference type="Ensembl" id="ENSECRP00000000737.1"/>
    </source>
</evidence>
<keyword evidence="4" id="KW-0732">Signal</keyword>
<dbReference type="GO" id="GO:0019814">
    <property type="term" value="C:immunoglobulin complex"/>
    <property type="evidence" value="ECO:0007669"/>
    <property type="project" value="UniProtKB-KW"/>
</dbReference>
<dbReference type="FunFam" id="2.60.40.10:FF:001878">
    <property type="entry name" value="Immunoglobulin heavy variable 1-4"/>
    <property type="match status" value="1"/>
</dbReference>
<keyword evidence="7" id="KW-1185">Reference proteome</keyword>
<dbReference type="AlphaFoldDB" id="A0A8C4X2J1"/>
<dbReference type="Proteomes" id="UP000694620">
    <property type="component" value="Chromosome 2"/>
</dbReference>
<dbReference type="InterPro" id="IPR036179">
    <property type="entry name" value="Ig-like_dom_sf"/>
</dbReference>
<name>A0A8C4X2J1_ERPCA</name>
<dbReference type="SUPFAM" id="SSF48726">
    <property type="entry name" value="Immunoglobulin"/>
    <property type="match status" value="1"/>
</dbReference>
<feature type="signal peptide" evidence="4">
    <location>
        <begin position="1"/>
        <end position="18"/>
    </location>
</feature>
<protein>
    <submittedName>
        <fullName evidence="6">Immunoglobulin heavy variable 9-2</fullName>
    </submittedName>
</protein>
<evidence type="ECO:0000313" key="7">
    <source>
        <dbReference type="Proteomes" id="UP000694620"/>
    </source>
</evidence>
<dbReference type="PROSITE" id="PS50835">
    <property type="entry name" value="IG_LIKE"/>
    <property type="match status" value="1"/>
</dbReference>
<dbReference type="GO" id="GO:0005576">
    <property type="term" value="C:extracellular region"/>
    <property type="evidence" value="ECO:0007669"/>
    <property type="project" value="UniProtKB-ARBA"/>
</dbReference>
<dbReference type="InterPro" id="IPR050199">
    <property type="entry name" value="IgHV"/>
</dbReference>
<evidence type="ECO:0000256" key="2">
    <source>
        <dbReference type="ARBA" id="ARBA00023130"/>
    </source>
</evidence>
<feature type="chain" id="PRO_5034658598" evidence="4">
    <location>
        <begin position="19"/>
        <end position="111"/>
    </location>
</feature>
<reference evidence="6" key="1">
    <citation type="submission" date="2021-06" db="EMBL/GenBank/DDBJ databases">
        <authorList>
            <consortium name="Wellcome Sanger Institute Data Sharing"/>
        </authorList>
    </citation>
    <scope>NUCLEOTIDE SEQUENCE [LARGE SCALE GENOMIC DNA]</scope>
</reference>
<dbReference type="InterPro" id="IPR013783">
    <property type="entry name" value="Ig-like_fold"/>
</dbReference>
<keyword evidence="1" id="KW-0391">Immunity</keyword>
<evidence type="ECO:0000259" key="5">
    <source>
        <dbReference type="PROSITE" id="PS50835"/>
    </source>
</evidence>
<dbReference type="Gene3D" id="2.60.40.10">
    <property type="entry name" value="Immunoglobulins"/>
    <property type="match status" value="1"/>
</dbReference>
<dbReference type="Pfam" id="PF07686">
    <property type="entry name" value="V-set"/>
    <property type="match status" value="1"/>
</dbReference>
<organism evidence="6 7">
    <name type="scientific">Erpetoichthys calabaricus</name>
    <name type="common">Rope fish</name>
    <name type="synonym">Calamoichthys calabaricus</name>
    <dbReference type="NCBI Taxonomy" id="27687"/>
    <lineage>
        <taxon>Eukaryota</taxon>
        <taxon>Metazoa</taxon>
        <taxon>Chordata</taxon>
        <taxon>Craniata</taxon>
        <taxon>Vertebrata</taxon>
        <taxon>Euteleostomi</taxon>
        <taxon>Actinopterygii</taxon>
        <taxon>Polypteriformes</taxon>
        <taxon>Polypteridae</taxon>
        <taxon>Erpetoichthys</taxon>
    </lineage>
</organism>
<accession>A0A8C4X2J1</accession>
<dbReference type="GO" id="GO:0002250">
    <property type="term" value="P:adaptive immune response"/>
    <property type="evidence" value="ECO:0007669"/>
    <property type="project" value="UniProtKB-KW"/>
</dbReference>
<proteinExistence type="predicted"/>
<evidence type="ECO:0000256" key="4">
    <source>
        <dbReference type="SAM" id="SignalP"/>
    </source>
</evidence>